<evidence type="ECO:0000313" key="4">
    <source>
        <dbReference type="Proteomes" id="UP000659654"/>
    </source>
</evidence>
<dbReference type="AlphaFoldDB" id="A0A1I7SRJ8"/>
<sequence>MHFLIYVVKGIHISSVWHGFGGRLATEVIEFSGSYSSVNFDAPIRNKEEYCGLERYEYSVHAQFIVVNARTVDLVMPKLGRRSRSTFVVAKIRNFFRIRTYLEQSNRSQAQNDVCLSFQGKPNLNASSQSEDQGHKCKSWYA</sequence>
<organism evidence="3 5">
    <name type="scientific">Bursaphelenchus xylophilus</name>
    <name type="common">Pinewood nematode worm</name>
    <name type="synonym">Aphelenchoides xylophilus</name>
    <dbReference type="NCBI Taxonomy" id="6326"/>
    <lineage>
        <taxon>Eukaryota</taxon>
        <taxon>Metazoa</taxon>
        <taxon>Ecdysozoa</taxon>
        <taxon>Nematoda</taxon>
        <taxon>Chromadorea</taxon>
        <taxon>Rhabditida</taxon>
        <taxon>Tylenchina</taxon>
        <taxon>Tylenchomorpha</taxon>
        <taxon>Aphelenchoidea</taxon>
        <taxon>Aphelenchoididae</taxon>
        <taxon>Bursaphelenchus</taxon>
    </lineage>
</organism>
<keyword evidence="4" id="KW-1185">Reference proteome</keyword>
<protein>
    <submittedName>
        <fullName evidence="1">(pine wood nematode) hypothetical protein</fullName>
    </submittedName>
</protein>
<dbReference type="Proteomes" id="UP000582659">
    <property type="component" value="Unassembled WGS sequence"/>
</dbReference>
<evidence type="ECO:0000313" key="1">
    <source>
        <dbReference type="EMBL" id="CAD5217978.1"/>
    </source>
</evidence>
<evidence type="ECO:0000313" key="5">
    <source>
        <dbReference type="WBParaSite" id="BXY_1566300.1"/>
    </source>
</evidence>
<reference evidence="5" key="1">
    <citation type="submission" date="2016-11" db="UniProtKB">
        <authorList>
            <consortium name="WormBaseParasite"/>
        </authorList>
    </citation>
    <scope>IDENTIFICATION</scope>
</reference>
<dbReference type="EMBL" id="CAJFCV020000002">
    <property type="protein sequence ID" value="CAG9102270.1"/>
    <property type="molecule type" value="Genomic_DNA"/>
</dbReference>
<dbReference type="Proteomes" id="UP000659654">
    <property type="component" value="Unassembled WGS sequence"/>
</dbReference>
<evidence type="ECO:0000313" key="2">
    <source>
        <dbReference type="EMBL" id="CAG9102270.1"/>
    </source>
</evidence>
<evidence type="ECO:0000313" key="3">
    <source>
        <dbReference type="Proteomes" id="UP000095284"/>
    </source>
</evidence>
<reference evidence="2" key="2">
    <citation type="submission" date="2020-08" db="EMBL/GenBank/DDBJ databases">
        <authorList>
            <person name="Kikuchi T."/>
        </authorList>
    </citation>
    <scope>NUCLEOTIDE SEQUENCE</scope>
    <source>
        <strain evidence="1">Ka4C1</strain>
    </source>
</reference>
<dbReference type="EMBL" id="CAJFDI010000002">
    <property type="protein sequence ID" value="CAD5217978.1"/>
    <property type="molecule type" value="Genomic_DNA"/>
</dbReference>
<accession>A0A1I7SRJ8</accession>
<dbReference type="WBParaSite" id="BXY_1566300.1">
    <property type="protein sequence ID" value="BXY_1566300.1"/>
    <property type="gene ID" value="BXY_1566300"/>
</dbReference>
<gene>
    <name evidence="1" type="ORF">BXYJ_LOCUS5371</name>
</gene>
<dbReference type="Proteomes" id="UP000095284">
    <property type="component" value="Unplaced"/>
</dbReference>
<name>A0A1I7SRJ8_BURXY</name>
<proteinExistence type="predicted"/>